<dbReference type="Gene3D" id="1.10.730.10">
    <property type="entry name" value="Isoleucyl-tRNA Synthetase, Domain 1"/>
    <property type="match status" value="1"/>
</dbReference>
<dbReference type="Pfam" id="PF05746">
    <property type="entry name" value="DALR_1"/>
    <property type="match status" value="1"/>
</dbReference>
<evidence type="ECO:0000256" key="6">
    <source>
        <dbReference type="ARBA" id="ARBA00023146"/>
    </source>
</evidence>
<dbReference type="SUPFAM" id="SSF52374">
    <property type="entry name" value="Nucleotidylyl transferase"/>
    <property type="match status" value="1"/>
</dbReference>
<dbReference type="NCBIfam" id="TIGR00456">
    <property type="entry name" value="argS"/>
    <property type="match status" value="1"/>
</dbReference>
<dbReference type="PRINTS" id="PR01038">
    <property type="entry name" value="TRNASYNTHARG"/>
</dbReference>
<dbReference type="Pfam" id="PF03485">
    <property type="entry name" value="Arg_tRNA_synt_N"/>
    <property type="match status" value="1"/>
</dbReference>
<reference evidence="12 13" key="1">
    <citation type="submission" date="2019-11" db="EMBL/GenBank/DDBJ databases">
        <title>Genome sequences of 17 halophilic strains isolated from different environments.</title>
        <authorList>
            <person name="Furrow R.E."/>
        </authorList>
    </citation>
    <scope>NUCLEOTIDE SEQUENCE [LARGE SCALE GENOMIC DNA]</scope>
    <source>
        <strain evidence="12 13">22511_23_Filter</strain>
    </source>
</reference>
<dbReference type="SMART" id="SM01016">
    <property type="entry name" value="Arg_tRNA_synt_N"/>
    <property type="match status" value="1"/>
</dbReference>
<dbReference type="EC" id="6.1.1.19" evidence="8"/>
<dbReference type="CDD" id="cd07956">
    <property type="entry name" value="Anticodon_Ia_Arg"/>
    <property type="match status" value="1"/>
</dbReference>
<evidence type="ECO:0000256" key="2">
    <source>
        <dbReference type="ARBA" id="ARBA00022598"/>
    </source>
</evidence>
<dbReference type="GO" id="GO:0004814">
    <property type="term" value="F:arginine-tRNA ligase activity"/>
    <property type="evidence" value="ECO:0007669"/>
    <property type="project" value="UniProtKB-UniRule"/>
</dbReference>
<dbReference type="InterPro" id="IPR001278">
    <property type="entry name" value="Arg-tRNA-ligase"/>
</dbReference>
<keyword evidence="2 8" id="KW-0436">Ligase</keyword>
<evidence type="ECO:0000313" key="13">
    <source>
        <dbReference type="Proteomes" id="UP000460949"/>
    </source>
</evidence>
<comment type="catalytic activity">
    <reaction evidence="7 8">
        <text>tRNA(Arg) + L-arginine + ATP = L-arginyl-tRNA(Arg) + AMP + diphosphate</text>
        <dbReference type="Rhea" id="RHEA:20301"/>
        <dbReference type="Rhea" id="RHEA-COMP:9658"/>
        <dbReference type="Rhea" id="RHEA-COMP:9673"/>
        <dbReference type="ChEBI" id="CHEBI:30616"/>
        <dbReference type="ChEBI" id="CHEBI:32682"/>
        <dbReference type="ChEBI" id="CHEBI:33019"/>
        <dbReference type="ChEBI" id="CHEBI:78442"/>
        <dbReference type="ChEBI" id="CHEBI:78513"/>
        <dbReference type="ChEBI" id="CHEBI:456215"/>
        <dbReference type="EC" id="6.1.1.19"/>
    </reaction>
</comment>
<feature type="short sequence motif" description="'HIGH' region" evidence="8">
    <location>
        <begin position="121"/>
        <end position="131"/>
    </location>
</feature>
<gene>
    <name evidence="8" type="primary">argS</name>
    <name evidence="12" type="ORF">GLW04_15725</name>
</gene>
<evidence type="ECO:0000259" key="11">
    <source>
        <dbReference type="SMART" id="SM01016"/>
    </source>
</evidence>
<dbReference type="SUPFAM" id="SSF47323">
    <property type="entry name" value="Anticodon-binding domain of a subclass of class I aminoacyl-tRNA synthetases"/>
    <property type="match status" value="1"/>
</dbReference>
<evidence type="ECO:0000256" key="7">
    <source>
        <dbReference type="ARBA" id="ARBA00049339"/>
    </source>
</evidence>
<dbReference type="Gene3D" id="3.40.50.620">
    <property type="entry name" value="HUPs"/>
    <property type="match status" value="1"/>
</dbReference>
<evidence type="ECO:0000259" key="10">
    <source>
        <dbReference type="SMART" id="SM00836"/>
    </source>
</evidence>
<dbReference type="AlphaFoldDB" id="A0A845DUM4"/>
<proteinExistence type="inferred from homology"/>
<dbReference type="InterPro" id="IPR009080">
    <property type="entry name" value="tRNAsynth_Ia_anticodon-bd"/>
</dbReference>
<dbReference type="InterPro" id="IPR014729">
    <property type="entry name" value="Rossmann-like_a/b/a_fold"/>
</dbReference>
<comment type="subunit">
    <text evidence="8">Monomer.</text>
</comment>
<comment type="subcellular location">
    <subcellularLocation>
        <location evidence="8">Cytoplasm</location>
    </subcellularLocation>
</comment>
<dbReference type="GO" id="GO:0006420">
    <property type="term" value="P:arginyl-tRNA aminoacylation"/>
    <property type="evidence" value="ECO:0007669"/>
    <property type="project" value="UniProtKB-UniRule"/>
</dbReference>
<keyword evidence="3 8" id="KW-0547">Nucleotide-binding</keyword>
<organism evidence="12 13">
    <name type="scientific">Halobacillus litoralis</name>
    <dbReference type="NCBI Taxonomy" id="45668"/>
    <lineage>
        <taxon>Bacteria</taxon>
        <taxon>Bacillati</taxon>
        <taxon>Bacillota</taxon>
        <taxon>Bacilli</taxon>
        <taxon>Bacillales</taxon>
        <taxon>Bacillaceae</taxon>
        <taxon>Halobacillus</taxon>
    </lineage>
</organism>
<dbReference type="InterPro" id="IPR036695">
    <property type="entry name" value="Arg-tRNA-synth_N_sf"/>
</dbReference>
<dbReference type="HAMAP" id="MF_00123">
    <property type="entry name" value="Arg_tRNA_synth"/>
    <property type="match status" value="1"/>
</dbReference>
<comment type="caution">
    <text evidence="12">The sequence shown here is derived from an EMBL/GenBank/DDBJ whole genome shotgun (WGS) entry which is preliminary data.</text>
</comment>
<keyword evidence="6 8" id="KW-0030">Aminoacyl-tRNA synthetase</keyword>
<dbReference type="Gene3D" id="3.30.1360.70">
    <property type="entry name" value="Arginyl tRNA synthetase N-terminal domain"/>
    <property type="match status" value="1"/>
</dbReference>
<keyword evidence="8" id="KW-0963">Cytoplasm</keyword>
<evidence type="ECO:0000256" key="8">
    <source>
        <dbReference type="HAMAP-Rule" id="MF_00123"/>
    </source>
</evidence>
<dbReference type="InterPro" id="IPR008909">
    <property type="entry name" value="DALR_anticod-bd"/>
</dbReference>
<dbReference type="Pfam" id="PF00750">
    <property type="entry name" value="tRNA-synt_1d"/>
    <property type="match status" value="1"/>
</dbReference>
<dbReference type="InterPro" id="IPR035684">
    <property type="entry name" value="ArgRS_core"/>
</dbReference>
<dbReference type="SUPFAM" id="SSF55190">
    <property type="entry name" value="Arginyl-tRNA synthetase (ArgRS), N-terminal 'additional' domain"/>
    <property type="match status" value="1"/>
</dbReference>
<feature type="domain" description="Arginyl tRNA synthetase N-terminal" evidence="11">
    <location>
        <begin position="4"/>
        <end position="83"/>
    </location>
</feature>
<feature type="domain" description="DALR anticodon binding" evidence="10">
    <location>
        <begin position="448"/>
        <end position="559"/>
    </location>
</feature>
<dbReference type="GO" id="GO:0005737">
    <property type="term" value="C:cytoplasm"/>
    <property type="evidence" value="ECO:0007669"/>
    <property type="project" value="UniProtKB-SubCell"/>
</dbReference>
<dbReference type="SMART" id="SM00836">
    <property type="entry name" value="DALR_1"/>
    <property type="match status" value="1"/>
</dbReference>
<name>A0A845DUM4_9BACI</name>
<dbReference type="Proteomes" id="UP000460949">
    <property type="component" value="Unassembled WGS sequence"/>
</dbReference>
<dbReference type="EMBL" id="WMET01000004">
    <property type="protein sequence ID" value="MYL21351.1"/>
    <property type="molecule type" value="Genomic_DNA"/>
</dbReference>
<evidence type="ECO:0000256" key="5">
    <source>
        <dbReference type="ARBA" id="ARBA00022917"/>
    </source>
</evidence>
<dbReference type="PANTHER" id="PTHR11956:SF5">
    <property type="entry name" value="ARGININE--TRNA LIGASE, CYTOPLASMIC"/>
    <property type="match status" value="1"/>
</dbReference>
<evidence type="ECO:0000256" key="4">
    <source>
        <dbReference type="ARBA" id="ARBA00022840"/>
    </source>
</evidence>
<comment type="similarity">
    <text evidence="1 8 9">Belongs to the class-I aminoacyl-tRNA synthetase family.</text>
</comment>
<evidence type="ECO:0000313" key="12">
    <source>
        <dbReference type="EMBL" id="MYL21351.1"/>
    </source>
</evidence>
<dbReference type="CDD" id="cd00671">
    <property type="entry name" value="ArgRS_core"/>
    <property type="match status" value="1"/>
</dbReference>
<sequence>MEKQITALQISHILGEDYPRGWVESLIEIPKKAEFGDAAFPCFALAKSMRKSPAVIAGEIAARLKHPVFDSVEVQSGYINIFFDRAFITEHTLNQVLEDPGAYGSHTFGEGKNAVFDMSSPNIAKPFSMGHLRSTVIGNALANLVEKCGYQAVKVNYIGDYGTQFGKLLAAYTRWGDPKVVEEEPIKELTKLYVTFHEEAEEEPSLVEEGREWFKKLEAQDPEALLLWNWFREASLQEFDTLYEMLGVDFDLTRGEAYYTDKMEPVIQQLEDKGLLEKSEGADVVQLDESMPPCLIRKSNGTTTYATRDLAAAIDRYQSYPFEKSLYVVGNEQTLHFNQIKQVLKKAGFEWADRMEHVSFGMILQDGQKMSTRKGKTVLLEEVLEEAVDQALMNIKEKNPDLMNPEETARQVGVGAVIFHDLKQDRRHDIEFSLEDMLTFEGNTGPYLQYTHARACSLLRKGGFSPEDSKTAGGDPESWSLVKTIRAFPEVTASACSTNDPSKAARYLLDLGRSFNQYYAKSKIIGSPTQQENLTLVYAFTVVMKEGLRLLGMAAPEHM</sequence>
<keyword evidence="5 8" id="KW-0648">Protein biosynthesis</keyword>
<dbReference type="PANTHER" id="PTHR11956">
    <property type="entry name" value="ARGINYL-TRNA SYNTHETASE"/>
    <property type="match status" value="1"/>
</dbReference>
<evidence type="ECO:0000256" key="3">
    <source>
        <dbReference type="ARBA" id="ARBA00022741"/>
    </source>
</evidence>
<dbReference type="GO" id="GO:0005524">
    <property type="term" value="F:ATP binding"/>
    <property type="evidence" value="ECO:0007669"/>
    <property type="project" value="UniProtKB-UniRule"/>
</dbReference>
<dbReference type="InterPro" id="IPR005148">
    <property type="entry name" value="Arg-tRNA-synth_N"/>
</dbReference>
<dbReference type="FunFam" id="3.40.50.620:FF:000116">
    <property type="entry name" value="Arginine--tRNA ligase"/>
    <property type="match status" value="1"/>
</dbReference>
<evidence type="ECO:0000256" key="9">
    <source>
        <dbReference type="RuleBase" id="RU363038"/>
    </source>
</evidence>
<keyword evidence="4 8" id="KW-0067">ATP-binding</keyword>
<evidence type="ECO:0000256" key="1">
    <source>
        <dbReference type="ARBA" id="ARBA00005594"/>
    </source>
</evidence>
<protein>
    <recommendedName>
        <fullName evidence="8">Arginine--tRNA ligase</fullName>
        <ecNumber evidence="8">6.1.1.19</ecNumber>
    </recommendedName>
    <alternativeName>
        <fullName evidence="8">Arginyl-tRNA synthetase</fullName>
        <shortName evidence="8">ArgRS</shortName>
    </alternativeName>
</protein>
<dbReference type="RefSeq" id="WP_160838955.1">
    <property type="nucleotide sequence ID" value="NZ_WMET01000004.1"/>
</dbReference>
<accession>A0A845DUM4</accession>